<evidence type="ECO:0000256" key="2">
    <source>
        <dbReference type="ARBA" id="ARBA00022448"/>
    </source>
</evidence>
<dbReference type="PANTHER" id="PTHR33281">
    <property type="entry name" value="UPF0187 PROTEIN YNEE"/>
    <property type="match status" value="1"/>
</dbReference>
<evidence type="ECO:0000256" key="3">
    <source>
        <dbReference type="ARBA" id="ARBA00022475"/>
    </source>
</evidence>
<dbReference type="InterPro" id="IPR044669">
    <property type="entry name" value="YneE/VCCN1/2-like"/>
</dbReference>
<dbReference type="Proteomes" id="UP000654075">
    <property type="component" value="Unassembled WGS sequence"/>
</dbReference>
<keyword evidence="6" id="KW-0406">Ion transport</keyword>
<keyword evidence="4" id="KW-0812">Transmembrane</keyword>
<dbReference type="OrthoDB" id="1368at2759"/>
<dbReference type="Pfam" id="PF25539">
    <property type="entry name" value="Bestrophin_2"/>
    <property type="match status" value="1"/>
</dbReference>
<keyword evidence="2" id="KW-0813">Transport</keyword>
<evidence type="ECO:0000256" key="5">
    <source>
        <dbReference type="ARBA" id="ARBA00022989"/>
    </source>
</evidence>
<dbReference type="AlphaFoldDB" id="A0A813EVZ6"/>
<name>A0A813EVZ6_POLGL</name>
<keyword evidence="3" id="KW-1003">Cell membrane</keyword>
<evidence type="ECO:0000256" key="7">
    <source>
        <dbReference type="ARBA" id="ARBA00023136"/>
    </source>
</evidence>
<gene>
    <name evidence="8" type="ORF">PGLA1383_LOCUS22680</name>
</gene>
<keyword evidence="9" id="KW-1185">Reference proteome</keyword>
<feature type="non-terminal residue" evidence="8">
    <location>
        <position position="341"/>
    </location>
</feature>
<dbReference type="PANTHER" id="PTHR33281:SF19">
    <property type="entry name" value="VOLTAGE-DEPENDENT ANION CHANNEL-FORMING PROTEIN YNEE"/>
    <property type="match status" value="1"/>
</dbReference>
<organism evidence="8 9">
    <name type="scientific">Polarella glacialis</name>
    <name type="common">Dinoflagellate</name>
    <dbReference type="NCBI Taxonomy" id="89957"/>
    <lineage>
        <taxon>Eukaryota</taxon>
        <taxon>Sar</taxon>
        <taxon>Alveolata</taxon>
        <taxon>Dinophyceae</taxon>
        <taxon>Suessiales</taxon>
        <taxon>Suessiaceae</taxon>
        <taxon>Polarella</taxon>
    </lineage>
</organism>
<evidence type="ECO:0000313" key="9">
    <source>
        <dbReference type="Proteomes" id="UP000654075"/>
    </source>
</evidence>
<proteinExistence type="predicted"/>
<keyword evidence="7" id="KW-0472">Membrane</keyword>
<keyword evidence="5" id="KW-1133">Transmembrane helix</keyword>
<evidence type="ECO:0000256" key="1">
    <source>
        <dbReference type="ARBA" id="ARBA00004651"/>
    </source>
</evidence>
<dbReference type="GO" id="GO:0005254">
    <property type="term" value="F:chloride channel activity"/>
    <property type="evidence" value="ECO:0007669"/>
    <property type="project" value="InterPro"/>
</dbReference>
<evidence type="ECO:0000256" key="6">
    <source>
        <dbReference type="ARBA" id="ARBA00023065"/>
    </source>
</evidence>
<evidence type="ECO:0008006" key="10">
    <source>
        <dbReference type="Google" id="ProtNLM"/>
    </source>
</evidence>
<protein>
    <recommendedName>
        <fullName evidence="10">Bestrophin homolog</fullName>
    </recommendedName>
</protein>
<comment type="subcellular location">
    <subcellularLocation>
        <location evidence="1">Cell membrane</location>
        <topology evidence="1">Multi-pass membrane protein</topology>
    </subcellularLocation>
</comment>
<dbReference type="EMBL" id="CAJNNV010016570">
    <property type="protein sequence ID" value="CAE8604523.1"/>
    <property type="molecule type" value="Genomic_DNA"/>
</dbReference>
<evidence type="ECO:0000256" key="4">
    <source>
        <dbReference type="ARBA" id="ARBA00022692"/>
    </source>
</evidence>
<comment type="caution">
    <text evidence="8">The sequence shown here is derived from an EMBL/GenBank/DDBJ whole genome shotgun (WGS) entry which is preliminary data.</text>
</comment>
<sequence length="341" mass="38961">FASVFDPGVALEIIPEILFYVVYSILLQWYCYSCNWQFQWSAALQDTIYYPAIMMSFLLSIRASDCMLRSQSGSIHILAMEKELRDMVYKVVTNVSHNLPDTEVQKDNEELISLKRRYFLHEFRRLTKALLACATRDLCDSALEPGEQLSEEAAVRISCSLTAAEHAAVHVTSSGMGHTFRVYIVASWLSKLVSQAQEEQILSGDEIARNVDYNLGRFNGAWLSARQIAYSSMPESITHMLWILANMINFVLPWEYVSVCRWMTWLPSIFITISFHGIIRISSAMENPFGFDEDDIDLGKMVEHFDEEMCIVMHYAALDDVAGENIYRSLQNSDNLVTSTF</sequence>
<accession>A0A813EVZ6</accession>
<dbReference type="GO" id="GO:0005886">
    <property type="term" value="C:plasma membrane"/>
    <property type="evidence" value="ECO:0007669"/>
    <property type="project" value="UniProtKB-SubCell"/>
</dbReference>
<evidence type="ECO:0000313" key="8">
    <source>
        <dbReference type="EMBL" id="CAE8604523.1"/>
    </source>
</evidence>
<reference evidence="8" key="1">
    <citation type="submission" date="2021-02" db="EMBL/GenBank/DDBJ databases">
        <authorList>
            <person name="Dougan E. K."/>
            <person name="Rhodes N."/>
            <person name="Thang M."/>
            <person name="Chan C."/>
        </authorList>
    </citation>
    <scope>NUCLEOTIDE SEQUENCE</scope>
</reference>